<dbReference type="SFLD" id="SFLDS00005">
    <property type="entry name" value="Isoprenoid_Synthase_Type_I"/>
    <property type="match status" value="1"/>
</dbReference>
<organism evidence="4 5">
    <name type="scientific">Corynebacterium frankenforstense DSM 45800</name>
    <dbReference type="NCBI Taxonomy" id="1437875"/>
    <lineage>
        <taxon>Bacteria</taxon>
        <taxon>Bacillati</taxon>
        <taxon>Actinomycetota</taxon>
        <taxon>Actinomycetes</taxon>
        <taxon>Mycobacteriales</taxon>
        <taxon>Corynebacteriaceae</taxon>
        <taxon>Corynebacterium</taxon>
    </lineage>
</organism>
<sequence length="286" mass="30015">MARRAAAAVLACYSTSFGAATRLLPARERADIRALYAVVRIADEIVDSAAGLAGFDAAAALDSYEAAVRAAAGEPFHTDPVLHAFAATARRCRFTDEQLAAFFAAMRADLPAAAESPAAAGEPGAAGTAPAAFTRAGLARYIHGSAEVVGEMCVHVFLAGPPTGPRAQETLAGARRLGAAFQKVNFLRDLRHDRHVLGRDYVPWVTDGASKSEFVAEIRAGLDAARASLPELPARARLAVSAAIGLYGELTDRLDAATWDEVTGGRIRVPGPVKARVLARTLTRRS</sequence>
<dbReference type="InterPro" id="IPR044843">
    <property type="entry name" value="Trans_IPPS_bact-type"/>
</dbReference>
<dbReference type="OrthoDB" id="9807580at2"/>
<dbReference type="EMBL" id="CP009247">
    <property type="protein sequence ID" value="APT89415.1"/>
    <property type="molecule type" value="Genomic_DNA"/>
</dbReference>
<dbReference type="SUPFAM" id="SSF48576">
    <property type="entry name" value="Terpenoid synthases"/>
    <property type="match status" value="1"/>
</dbReference>
<name>A0A1L7CU93_9CORY</name>
<comment type="pathway">
    <text evidence="1">Carotenoid biosynthesis; phytoene biosynthesis.</text>
</comment>
<dbReference type="InterPro" id="IPR019845">
    <property type="entry name" value="Squalene/phytoene_synthase_CS"/>
</dbReference>
<protein>
    <submittedName>
        <fullName evidence="4">Uncharacterized protein</fullName>
    </submittedName>
</protein>
<dbReference type="KEGG" id="cfk:CFRA_09310"/>
<keyword evidence="2" id="KW-0808">Transferase</keyword>
<dbReference type="InterPro" id="IPR008949">
    <property type="entry name" value="Isoprenoid_synthase_dom_sf"/>
</dbReference>
<dbReference type="Gene3D" id="1.10.600.10">
    <property type="entry name" value="Farnesyl Diphosphate Synthase"/>
    <property type="match status" value="1"/>
</dbReference>
<dbReference type="UniPathway" id="UPA00799"/>
<evidence type="ECO:0000313" key="4">
    <source>
        <dbReference type="EMBL" id="APT89415.1"/>
    </source>
</evidence>
<feature type="chain" id="PRO_5038927623" evidence="3">
    <location>
        <begin position="20"/>
        <end position="286"/>
    </location>
</feature>
<dbReference type="Proteomes" id="UP000185434">
    <property type="component" value="Chromosome"/>
</dbReference>
<dbReference type="STRING" id="1437875.CFRA_09310"/>
<keyword evidence="3" id="KW-0732">Signal</keyword>
<dbReference type="AlphaFoldDB" id="A0A1L7CU93"/>
<dbReference type="InterPro" id="IPR002060">
    <property type="entry name" value="Squ/phyt_synthse"/>
</dbReference>
<feature type="signal peptide" evidence="3">
    <location>
        <begin position="1"/>
        <end position="19"/>
    </location>
</feature>
<dbReference type="Pfam" id="PF00494">
    <property type="entry name" value="SQS_PSY"/>
    <property type="match status" value="1"/>
</dbReference>
<evidence type="ECO:0000256" key="1">
    <source>
        <dbReference type="ARBA" id="ARBA00004684"/>
    </source>
</evidence>
<dbReference type="GO" id="GO:0004311">
    <property type="term" value="F:geranylgeranyl diphosphate synthase activity"/>
    <property type="evidence" value="ECO:0007669"/>
    <property type="project" value="InterPro"/>
</dbReference>
<proteinExistence type="predicted"/>
<reference evidence="4 5" key="1">
    <citation type="submission" date="2014-08" db="EMBL/GenBank/DDBJ databases">
        <title>Complete genome sequence of Corynebacterium frankenforstense ST18(T) (=DSM 45800(T)), isolated from raw cow milk.</title>
        <authorList>
            <person name="Ruckert C."/>
            <person name="Albersmeier A."/>
            <person name="Winkler A."/>
            <person name="Lipski A."/>
            <person name="Kalinowski J."/>
        </authorList>
    </citation>
    <scope>NUCLEOTIDE SEQUENCE [LARGE SCALE GENOMIC DNA]</scope>
    <source>
        <strain evidence="4 5">ST18</strain>
    </source>
</reference>
<evidence type="ECO:0000256" key="2">
    <source>
        <dbReference type="ARBA" id="ARBA00022679"/>
    </source>
</evidence>
<evidence type="ECO:0000256" key="3">
    <source>
        <dbReference type="SAM" id="SignalP"/>
    </source>
</evidence>
<keyword evidence="5" id="KW-1185">Reference proteome</keyword>
<accession>A0A1L7CU93</accession>
<dbReference type="GO" id="GO:0008299">
    <property type="term" value="P:isoprenoid biosynthetic process"/>
    <property type="evidence" value="ECO:0007669"/>
    <property type="project" value="UniProtKB-ARBA"/>
</dbReference>
<dbReference type="PANTHER" id="PTHR31480">
    <property type="entry name" value="BIFUNCTIONAL LYCOPENE CYCLASE/PHYTOENE SYNTHASE"/>
    <property type="match status" value="1"/>
</dbReference>
<dbReference type="PROSITE" id="PS01045">
    <property type="entry name" value="SQUALEN_PHYTOEN_SYN_2"/>
    <property type="match status" value="1"/>
</dbReference>
<dbReference type="SFLD" id="SFLDG01018">
    <property type="entry name" value="Squalene/Phytoene_Synthase_Lik"/>
    <property type="match status" value="1"/>
</dbReference>
<gene>
    <name evidence="4" type="ORF">CFRA_09310</name>
</gene>
<dbReference type="SFLD" id="SFLDG01212">
    <property type="entry name" value="Phytoene_synthase_like"/>
    <property type="match status" value="1"/>
</dbReference>
<evidence type="ECO:0000313" key="5">
    <source>
        <dbReference type="Proteomes" id="UP000185434"/>
    </source>
</evidence>